<organism evidence="1 2">
    <name type="scientific">Dreissena polymorpha</name>
    <name type="common">Zebra mussel</name>
    <name type="synonym">Mytilus polymorpha</name>
    <dbReference type="NCBI Taxonomy" id="45954"/>
    <lineage>
        <taxon>Eukaryota</taxon>
        <taxon>Metazoa</taxon>
        <taxon>Spiralia</taxon>
        <taxon>Lophotrochozoa</taxon>
        <taxon>Mollusca</taxon>
        <taxon>Bivalvia</taxon>
        <taxon>Autobranchia</taxon>
        <taxon>Heteroconchia</taxon>
        <taxon>Euheterodonta</taxon>
        <taxon>Imparidentia</taxon>
        <taxon>Neoheterodontei</taxon>
        <taxon>Myida</taxon>
        <taxon>Dreissenoidea</taxon>
        <taxon>Dreissenidae</taxon>
        <taxon>Dreissena</taxon>
    </lineage>
</organism>
<evidence type="ECO:0000313" key="2">
    <source>
        <dbReference type="Proteomes" id="UP000828390"/>
    </source>
</evidence>
<proteinExistence type="predicted"/>
<gene>
    <name evidence="1" type="ORF">DPMN_151164</name>
</gene>
<keyword evidence="2" id="KW-1185">Reference proteome</keyword>
<comment type="caution">
    <text evidence="1">The sequence shown here is derived from an EMBL/GenBank/DDBJ whole genome shotgun (WGS) entry which is preliminary data.</text>
</comment>
<name>A0A9D4FGM3_DREPO</name>
<sequence length="74" mass="8556">MLCEDPDQELLPVRQRTIMPAEEIIQDLGLAMQVKKVQKKSVHTEAFNYIRNVVERHIALGHNVERHNDNGKIP</sequence>
<reference evidence="1" key="2">
    <citation type="submission" date="2020-11" db="EMBL/GenBank/DDBJ databases">
        <authorList>
            <person name="McCartney M.A."/>
            <person name="Auch B."/>
            <person name="Kono T."/>
            <person name="Mallez S."/>
            <person name="Becker A."/>
            <person name="Gohl D.M."/>
            <person name="Silverstein K.A.T."/>
            <person name="Koren S."/>
            <person name="Bechman K.B."/>
            <person name="Herman A."/>
            <person name="Abrahante J.E."/>
            <person name="Garbe J."/>
        </authorList>
    </citation>
    <scope>NUCLEOTIDE SEQUENCE</scope>
    <source>
        <strain evidence="1">Duluth1</strain>
        <tissue evidence="1">Whole animal</tissue>
    </source>
</reference>
<dbReference type="Proteomes" id="UP000828390">
    <property type="component" value="Unassembled WGS sequence"/>
</dbReference>
<protein>
    <submittedName>
        <fullName evidence="1">Uncharacterized protein</fullName>
    </submittedName>
</protein>
<dbReference type="EMBL" id="JAIWYP010000007">
    <property type="protein sequence ID" value="KAH3797581.1"/>
    <property type="molecule type" value="Genomic_DNA"/>
</dbReference>
<reference evidence="1" key="1">
    <citation type="journal article" date="2019" name="bioRxiv">
        <title>The Genome of the Zebra Mussel, Dreissena polymorpha: A Resource for Invasive Species Research.</title>
        <authorList>
            <person name="McCartney M.A."/>
            <person name="Auch B."/>
            <person name="Kono T."/>
            <person name="Mallez S."/>
            <person name="Zhang Y."/>
            <person name="Obille A."/>
            <person name="Becker A."/>
            <person name="Abrahante J.E."/>
            <person name="Garbe J."/>
            <person name="Badalamenti J.P."/>
            <person name="Herman A."/>
            <person name="Mangelson H."/>
            <person name="Liachko I."/>
            <person name="Sullivan S."/>
            <person name="Sone E.D."/>
            <person name="Koren S."/>
            <person name="Silverstein K.A.T."/>
            <person name="Beckman K.B."/>
            <person name="Gohl D.M."/>
        </authorList>
    </citation>
    <scope>NUCLEOTIDE SEQUENCE</scope>
    <source>
        <strain evidence="1">Duluth1</strain>
        <tissue evidence="1">Whole animal</tissue>
    </source>
</reference>
<accession>A0A9D4FGM3</accession>
<evidence type="ECO:0000313" key="1">
    <source>
        <dbReference type="EMBL" id="KAH3797581.1"/>
    </source>
</evidence>
<dbReference type="AlphaFoldDB" id="A0A9D4FGM3"/>